<reference evidence="1" key="1">
    <citation type="journal article" date="2014" name="Front. Microbiol.">
        <title>High frequency of phylogenetically diverse reductive dehalogenase-homologous genes in deep subseafloor sedimentary metagenomes.</title>
        <authorList>
            <person name="Kawai M."/>
            <person name="Futagami T."/>
            <person name="Toyoda A."/>
            <person name="Takaki Y."/>
            <person name="Nishi S."/>
            <person name="Hori S."/>
            <person name="Arai W."/>
            <person name="Tsubouchi T."/>
            <person name="Morono Y."/>
            <person name="Uchiyama I."/>
            <person name="Ito T."/>
            <person name="Fujiyama A."/>
            <person name="Inagaki F."/>
            <person name="Takami H."/>
        </authorList>
    </citation>
    <scope>NUCLEOTIDE SEQUENCE</scope>
    <source>
        <strain evidence="1">Expedition CK06-06</strain>
    </source>
</reference>
<sequence length="86" mass="9502">KNAAKFTINATKEQPLENPAFVIANWPANDANISLKMDGKTKTRGADFKAGIEMGTDGSYSLVIWMKYSSEKTVSFEIENIKFPAL</sequence>
<accession>X0UYW5</accession>
<evidence type="ECO:0000313" key="1">
    <source>
        <dbReference type="EMBL" id="GAG05473.1"/>
    </source>
</evidence>
<proteinExistence type="predicted"/>
<organism evidence="1">
    <name type="scientific">marine sediment metagenome</name>
    <dbReference type="NCBI Taxonomy" id="412755"/>
    <lineage>
        <taxon>unclassified sequences</taxon>
        <taxon>metagenomes</taxon>
        <taxon>ecological metagenomes</taxon>
    </lineage>
</organism>
<dbReference type="AlphaFoldDB" id="X0UYW5"/>
<name>X0UYW5_9ZZZZ</name>
<comment type="caution">
    <text evidence="1">The sequence shown here is derived from an EMBL/GenBank/DDBJ whole genome shotgun (WGS) entry which is preliminary data.</text>
</comment>
<protein>
    <submittedName>
        <fullName evidence="1">Uncharacterized protein</fullName>
    </submittedName>
</protein>
<gene>
    <name evidence="1" type="ORF">S01H1_44195</name>
</gene>
<feature type="non-terminal residue" evidence="1">
    <location>
        <position position="1"/>
    </location>
</feature>
<dbReference type="EMBL" id="BARS01028181">
    <property type="protein sequence ID" value="GAG05473.1"/>
    <property type="molecule type" value="Genomic_DNA"/>
</dbReference>